<accession>A0ABS9SH18</accession>
<gene>
    <name evidence="1" type="ORF">MKP09_06925</name>
</gene>
<proteinExistence type="predicted"/>
<comment type="caution">
    <text evidence="1">The sequence shown here is derived from an EMBL/GenBank/DDBJ whole genome shotgun (WGS) entry which is preliminary data.</text>
</comment>
<reference evidence="1 2" key="1">
    <citation type="submission" date="2022-02" db="EMBL/GenBank/DDBJ databases">
        <authorList>
            <person name="Min J."/>
        </authorList>
    </citation>
    <scope>NUCLEOTIDE SEQUENCE [LARGE SCALE GENOMIC DNA]</scope>
    <source>
        <strain evidence="1 2">GR10-1</strain>
    </source>
</reference>
<evidence type="ECO:0000313" key="2">
    <source>
        <dbReference type="Proteomes" id="UP001202248"/>
    </source>
</evidence>
<organism evidence="1 2">
    <name type="scientific">Niabella ginsengisoli</name>
    <dbReference type="NCBI Taxonomy" id="522298"/>
    <lineage>
        <taxon>Bacteria</taxon>
        <taxon>Pseudomonadati</taxon>
        <taxon>Bacteroidota</taxon>
        <taxon>Chitinophagia</taxon>
        <taxon>Chitinophagales</taxon>
        <taxon>Chitinophagaceae</taxon>
        <taxon>Niabella</taxon>
    </lineage>
</organism>
<name>A0ABS9SH18_9BACT</name>
<sequence length="110" mass="12800">MNHFTDMLSDAVLSKKLEVCSLEELQSLSEKHPYASALQLLYAKKLKEANDERYAKQFQQTLLYYKNPLLINHLIETDGQNNTILSSTLKESKTLSLRKIFHRKKKMLSI</sequence>
<evidence type="ECO:0000313" key="1">
    <source>
        <dbReference type="EMBL" id="MCH5597659.1"/>
    </source>
</evidence>
<dbReference type="EMBL" id="JAKWBL010000001">
    <property type="protein sequence ID" value="MCH5597659.1"/>
    <property type="molecule type" value="Genomic_DNA"/>
</dbReference>
<dbReference type="Proteomes" id="UP001202248">
    <property type="component" value="Unassembled WGS sequence"/>
</dbReference>
<dbReference type="RefSeq" id="WP_240827033.1">
    <property type="nucleotide sequence ID" value="NZ_JAKWBL010000001.1"/>
</dbReference>
<protein>
    <submittedName>
        <fullName evidence="1">Uncharacterized protein</fullName>
    </submittedName>
</protein>
<keyword evidence="2" id="KW-1185">Reference proteome</keyword>